<feature type="compositionally biased region" description="Low complexity" evidence="4">
    <location>
        <begin position="399"/>
        <end position="417"/>
    </location>
</feature>
<organism evidence="5 6">
    <name type="scientific">Polarella glacialis</name>
    <name type="common">Dinoflagellate</name>
    <dbReference type="NCBI Taxonomy" id="89957"/>
    <lineage>
        <taxon>Eukaryota</taxon>
        <taxon>Sar</taxon>
        <taxon>Alveolata</taxon>
        <taxon>Dinophyceae</taxon>
        <taxon>Suessiales</taxon>
        <taxon>Suessiaceae</taxon>
        <taxon>Polarella</taxon>
    </lineage>
</organism>
<feature type="compositionally biased region" description="Low complexity" evidence="4">
    <location>
        <begin position="379"/>
        <end position="391"/>
    </location>
</feature>
<reference evidence="5" key="1">
    <citation type="submission" date="2021-02" db="EMBL/GenBank/DDBJ databases">
        <authorList>
            <person name="Dougan E. K."/>
            <person name="Rhodes N."/>
            <person name="Thang M."/>
            <person name="Chan C."/>
        </authorList>
    </citation>
    <scope>NUCLEOTIDE SEQUENCE</scope>
</reference>
<feature type="compositionally biased region" description="Polar residues" evidence="4">
    <location>
        <begin position="462"/>
        <end position="479"/>
    </location>
</feature>
<evidence type="ECO:0000313" key="5">
    <source>
        <dbReference type="EMBL" id="CAE8713329.1"/>
    </source>
</evidence>
<keyword evidence="2" id="KW-0378">Hydrolase</keyword>
<evidence type="ECO:0000256" key="1">
    <source>
        <dbReference type="ARBA" id="ARBA00013260"/>
    </source>
</evidence>
<comment type="caution">
    <text evidence="5">The sequence shown here is derived from an EMBL/GenBank/DDBJ whole genome shotgun (WGS) entry which is preliminary data.</text>
</comment>
<dbReference type="SUPFAM" id="SSF102462">
    <property type="entry name" value="Peptidyl-tRNA hydrolase II"/>
    <property type="match status" value="1"/>
</dbReference>
<dbReference type="AlphaFoldDB" id="A0A813KZZ3"/>
<feature type="region of interest" description="Disordered" evidence="4">
    <location>
        <begin position="364"/>
        <end position="417"/>
    </location>
</feature>
<feature type="compositionally biased region" description="Basic residues" evidence="4">
    <location>
        <begin position="178"/>
        <end position="188"/>
    </location>
</feature>
<dbReference type="Gene3D" id="3.40.1490.10">
    <property type="entry name" value="Bit1"/>
    <property type="match status" value="1"/>
</dbReference>
<dbReference type="InterPro" id="IPR002833">
    <property type="entry name" value="PTH2"/>
</dbReference>
<dbReference type="GO" id="GO:0004045">
    <property type="term" value="F:peptidyl-tRNA hydrolase activity"/>
    <property type="evidence" value="ECO:0007669"/>
    <property type="project" value="UniProtKB-EC"/>
</dbReference>
<feature type="region of interest" description="Disordered" evidence="4">
    <location>
        <begin position="169"/>
        <end position="199"/>
    </location>
</feature>
<dbReference type="PANTHER" id="PTHR46194:SF1">
    <property type="entry name" value="PEPTIDYL-TRNA HYDROLASE PTRHD1-RELATED"/>
    <property type="match status" value="1"/>
</dbReference>
<evidence type="ECO:0000256" key="3">
    <source>
        <dbReference type="ARBA" id="ARBA00048707"/>
    </source>
</evidence>
<proteinExistence type="predicted"/>
<gene>
    <name evidence="5" type="ORF">PGLA2088_LOCUS37468</name>
</gene>
<protein>
    <recommendedName>
        <fullName evidence="1">peptidyl-tRNA hydrolase</fullName>
        <ecNumber evidence="1">3.1.1.29</ecNumber>
    </recommendedName>
</protein>
<comment type="catalytic activity">
    <reaction evidence="3">
        <text>an N-acyl-L-alpha-aminoacyl-tRNA + H2O = an N-acyl-L-amino acid + a tRNA + H(+)</text>
        <dbReference type="Rhea" id="RHEA:54448"/>
        <dbReference type="Rhea" id="RHEA-COMP:10123"/>
        <dbReference type="Rhea" id="RHEA-COMP:13883"/>
        <dbReference type="ChEBI" id="CHEBI:15377"/>
        <dbReference type="ChEBI" id="CHEBI:15378"/>
        <dbReference type="ChEBI" id="CHEBI:59874"/>
        <dbReference type="ChEBI" id="CHEBI:78442"/>
        <dbReference type="ChEBI" id="CHEBI:138191"/>
        <dbReference type="EC" id="3.1.1.29"/>
    </reaction>
</comment>
<dbReference type="EC" id="3.1.1.29" evidence="1"/>
<feature type="region of interest" description="Disordered" evidence="4">
    <location>
        <begin position="450"/>
        <end position="482"/>
    </location>
</feature>
<dbReference type="EMBL" id="CAJNNW010032483">
    <property type="protein sequence ID" value="CAE8713329.1"/>
    <property type="molecule type" value="Genomic_DNA"/>
</dbReference>
<evidence type="ECO:0000313" key="6">
    <source>
        <dbReference type="Proteomes" id="UP000626109"/>
    </source>
</evidence>
<dbReference type="Pfam" id="PF01981">
    <property type="entry name" value="PTH2"/>
    <property type="match status" value="1"/>
</dbReference>
<dbReference type="Proteomes" id="UP000626109">
    <property type="component" value="Unassembled WGS sequence"/>
</dbReference>
<dbReference type="InterPro" id="IPR023476">
    <property type="entry name" value="Pep_tRNA_hydro_II_dom_sf"/>
</dbReference>
<accession>A0A813KZZ3</accession>
<dbReference type="PANTHER" id="PTHR46194">
    <property type="entry name" value="PEPTIDYL-TRNA HYDROLASE PTRHD1-RELATED"/>
    <property type="match status" value="1"/>
</dbReference>
<evidence type="ECO:0000256" key="4">
    <source>
        <dbReference type="SAM" id="MobiDB-lite"/>
    </source>
</evidence>
<feature type="compositionally biased region" description="Low complexity" evidence="4">
    <location>
        <begin position="189"/>
        <end position="199"/>
    </location>
</feature>
<name>A0A813KZZ3_POLGL</name>
<dbReference type="InterPro" id="IPR042237">
    <property type="entry name" value="PTRHD1"/>
</dbReference>
<evidence type="ECO:0000256" key="2">
    <source>
        <dbReference type="ARBA" id="ARBA00022801"/>
    </source>
</evidence>
<sequence length="618" mass="66649">MRLLPDVPDAALGVIGALSLKDALAARAASQGSARAASEGLSRLQTLDLAHAVQHGFAPSTPPACLDGVHCLVLQRGISLVRGQLPDLAEELATAVSLALQLPRAVRVDLSKYNCTLLLPPRRLQTLEANAGEVKEAWPHSSGRCPQSSLPPLLPHCFALEHPIQELASEKSLGSRSNKSRGRGRGRGRAAQTSVSSSSQGSQASLAAQAIVWAVLLKAGQMLGTSSANTNKGSGSSSQCKWAKTLSEARAAACKAAGSAALAHVVHVLEGDRDTGMLIEDLRFVPNIQKLTLVWWPDFEAGSNSVLQAQACVREARANRVRDSCPNLVSLREVSAERRCLLAPNAEYSVTSFRALRRAQTALRQPQQALQFPQRVPSQVQGHEGQQQRQGSRQRQHLQPRPQQAIQSGLQQHQRPQLHLQQELRGVRLAGFGRAEAVWGYIGQHQPAAASSHRPAEATGTLPRNQQVTSAAVASTSGPLPTMEPTACHGTAADKESSASAPVRKDPLVMYVMIRKDLDWPVGALMNQACHASSAVTWESREDTQAVDYFSEVEGQMTTMTMGAADEVELRKVAEKLFAAGFPARLWVEQPEGVASALATWPRRRSELQKFFKGIKRF</sequence>